<dbReference type="SUPFAM" id="SSF50346">
    <property type="entry name" value="PRC-barrel domain"/>
    <property type="match status" value="1"/>
</dbReference>
<keyword evidence="4 5" id="KW-0143">Chaperone</keyword>
<dbReference type="GO" id="GO:0005737">
    <property type="term" value="C:cytoplasm"/>
    <property type="evidence" value="ECO:0007669"/>
    <property type="project" value="UniProtKB-SubCell"/>
</dbReference>
<keyword evidence="3 5" id="KW-0698">rRNA processing</keyword>
<dbReference type="Gene3D" id="2.40.30.60">
    <property type="entry name" value="RimM"/>
    <property type="match status" value="1"/>
</dbReference>
<reference evidence="8" key="1">
    <citation type="journal article" date="2020" name="mSystems">
        <title>Genome- and Community-Level Interaction Insights into Carbon Utilization and Element Cycling Functions of Hydrothermarchaeota in Hydrothermal Sediment.</title>
        <authorList>
            <person name="Zhou Z."/>
            <person name="Liu Y."/>
            <person name="Xu W."/>
            <person name="Pan J."/>
            <person name="Luo Z.H."/>
            <person name="Li M."/>
        </authorList>
    </citation>
    <scope>NUCLEOTIDE SEQUENCE [LARGE SCALE GENOMIC DNA]</scope>
    <source>
        <strain evidence="8">SpSt-1224</strain>
    </source>
</reference>
<dbReference type="InterPro" id="IPR011033">
    <property type="entry name" value="PRC_barrel-like_sf"/>
</dbReference>
<gene>
    <name evidence="5 8" type="primary">rimM</name>
    <name evidence="8" type="ORF">ENN98_02000</name>
</gene>
<organism evidence="8">
    <name type="scientific">Desulfurivibrio alkaliphilus</name>
    <dbReference type="NCBI Taxonomy" id="427923"/>
    <lineage>
        <taxon>Bacteria</taxon>
        <taxon>Pseudomonadati</taxon>
        <taxon>Thermodesulfobacteriota</taxon>
        <taxon>Desulfobulbia</taxon>
        <taxon>Desulfobulbales</taxon>
        <taxon>Desulfobulbaceae</taxon>
        <taxon>Desulfurivibrio</taxon>
    </lineage>
</organism>
<evidence type="ECO:0000256" key="3">
    <source>
        <dbReference type="ARBA" id="ARBA00022552"/>
    </source>
</evidence>
<dbReference type="Pfam" id="PF01782">
    <property type="entry name" value="RimM"/>
    <property type="match status" value="1"/>
</dbReference>
<keyword evidence="1 5" id="KW-0963">Cytoplasm</keyword>
<evidence type="ECO:0000259" key="7">
    <source>
        <dbReference type="Pfam" id="PF24986"/>
    </source>
</evidence>
<keyword evidence="2 5" id="KW-0690">Ribosome biogenesis</keyword>
<dbReference type="GO" id="GO:0006364">
    <property type="term" value="P:rRNA processing"/>
    <property type="evidence" value="ECO:0007669"/>
    <property type="project" value="UniProtKB-UniRule"/>
</dbReference>
<dbReference type="NCBIfam" id="TIGR02273">
    <property type="entry name" value="16S_RimM"/>
    <property type="match status" value="1"/>
</dbReference>
<dbReference type="InterPro" id="IPR009000">
    <property type="entry name" value="Transl_B-barrel_sf"/>
</dbReference>
<dbReference type="GO" id="GO:0043022">
    <property type="term" value="F:ribosome binding"/>
    <property type="evidence" value="ECO:0007669"/>
    <property type="project" value="InterPro"/>
</dbReference>
<protein>
    <recommendedName>
        <fullName evidence="5">Ribosome maturation factor RimM</fullName>
    </recommendedName>
</protein>
<dbReference type="AlphaFoldDB" id="A0A7C2TFT6"/>
<dbReference type="PANTHER" id="PTHR33692:SF1">
    <property type="entry name" value="RIBOSOME MATURATION FACTOR RIMM"/>
    <property type="match status" value="1"/>
</dbReference>
<comment type="domain">
    <text evidence="5">The PRC barrel domain binds ribosomal protein uS19.</text>
</comment>
<dbReference type="Proteomes" id="UP000885986">
    <property type="component" value="Unassembled WGS sequence"/>
</dbReference>
<dbReference type="Pfam" id="PF24986">
    <property type="entry name" value="PRC_RimM"/>
    <property type="match status" value="1"/>
</dbReference>
<comment type="caution">
    <text evidence="8">The sequence shown here is derived from an EMBL/GenBank/DDBJ whole genome shotgun (WGS) entry which is preliminary data.</text>
</comment>
<dbReference type="InterPro" id="IPR011961">
    <property type="entry name" value="RimM"/>
</dbReference>
<dbReference type="EMBL" id="DSDS01000043">
    <property type="protein sequence ID" value="HET97480.1"/>
    <property type="molecule type" value="Genomic_DNA"/>
</dbReference>
<comment type="subunit">
    <text evidence="5">Binds ribosomal protein uS19.</text>
</comment>
<dbReference type="InterPro" id="IPR056792">
    <property type="entry name" value="PRC_RimM"/>
</dbReference>
<comment type="subcellular location">
    <subcellularLocation>
        <location evidence="5">Cytoplasm</location>
    </subcellularLocation>
</comment>
<sequence>MAGRAVKIHATGPLRAGLVAIGKIVKPQGIKGELKIVPLAGGSLALKGYRQLFLLAAAEGPRAYELLASRSSGEAVIVRLAGVDDRDGAETLRGCLVAVAISQLPPLPAGEVYWHQLLGLAARDGEGREIGRVSGLLPTAARAILVISDGDGREILVPVHEEFMRLQAATAVEEAFLLLTPPPGLLELNG</sequence>
<dbReference type="SUPFAM" id="SSF50447">
    <property type="entry name" value="Translation proteins"/>
    <property type="match status" value="1"/>
</dbReference>
<dbReference type="InterPro" id="IPR036976">
    <property type="entry name" value="RimM_N_sf"/>
</dbReference>
<evidence type="ECO:0000256" key="4">
    <source>
        <dbReference type="ARBA" id="ARBA00023186"/>
    </source>
</evidence>
<evidence type="ECO:0000313" key="8">
    <source>
        <dbReference type="EMBL" id="HET97480.1"/>
    </source>
</evidence>
<evidence type="ECO:0000256" key="2">
    <source>
        <dbReference type="ARBA" id="ARBA00022517"/>
    </source>
</evidence>
<feature type="domain" description="RimM N-terminal" evidence="6">
    <location>
        <begin position="21"/>
        <end position="102"/>
    </location>
</feature>
<evidence type="ECO:0000256" key="5">
    <source>
        <dbReference type="HAMAP-Rule" id="MF_00014"/>
    </source>
</evidence>
<name>A0A7C2TFT6_9BACT</name>
<dbReference type="PANTHER" id="PTHR33692">
    <property type="entry name" value="RIBOSOME MATURATION FACTOR RIMM"/>
    <property type="match status" value="1"/>
</dbReference>
<dbReference type="InterPro" id="IPR002676">
    <property type="entry name" value="RimM_N"/>
</dbReference>
<evidence type="ECO:0000259" key="6">
    <source>
        <dbReference type="Pfam" id="PF01782"/>
    </source>
</evidence>
<dbReference type="GO" id="GO:0005840">
    <property type="term" value="C:ribosome"/>
    <property type="evidence" value="ECO:0007669"/>
    <property type="project" value="InterPro"/>
</dbReference>
<dbReference type="HAMAP" id="MF_00014">
    <property type="entry name" value="Ribosome_mat_RimM"/>
    <property type="match status" value="1"/>
</dbReference>
<feature type="domain" description="Ribosome maturation factor RimM PRC barrel" evidence="7">
    <location>
        <begin position="114"/>
        <end position="183"/>
    </location>
</feature>
<proteinExistence type="inferred from homology"/>
<dbReference type="GO" id="GO:0042274">
    <property type="term" value="P:ribosomal small subunit biogenesis"/>
    <property type="evidence" value="ECO:0007669"/>
    <property type="project" value="UniProtKB-UniRule"/>
</dbReference>
<dbReference type="Gene3D" id="2.30.30.240">
    <property type="entry name" value="PRC-barrel domain"/>
    <property type="match status" value="1"/>
</dbReference>
<comment type="similarity">
    <text evidence="5">Belongs to the RimM family.</text>
</comment>
<comment type="function">
    <text evidence="5">An accessory protein needed during the final step in the assembly of 30S ribosomal subunit, possibly for assembly of the head region. Essential for efficient processing of 16S rRNA. May be needed both before and after RbfA during the maturation of 16S rRNA. It has affinity for free ribosomal 30S subunits but not for 70S ribosomes.</text>
</comment>
<evidence type="ECO:0000256" key="1">
    <source>
        <dbReference type="ARBA" id="ARBA00022490"/>
    </source>
</evidence>
<accession>A0A7C2TFT6</accession>